<protein>
    <recommendedName>
        <fullName evidence="2">Protein kinase domain-containing protein</fullName>
    </recommendedName>
</protein>
<keyword evidence="1" id="KW-0067">ATP-binding</keyword>
<evidence type="ECO:0000313" key="4">
    <source>
        <dbReference type="Proteomes" id="UP001497482"/>
    </source>
</evidence>
<dbReference type="SUPFAM" id="SSF56112">
    <property type="entry name" value="Protein kinase-like (PK-like)"/>
    <property type="match status" value="1"/>
</dbReference>
<dbReference type="InterPro" id="IPR011009">
    <property type="entry name" value="Kinase-like_dom_sf"/>
</dbReference>
<evidence type="ECO:0000313" key="3">
    <source>
        <dbReference type="EMBL" id="CAL1575798.1"/>
    </source>
</evidence>
<dbReference type="GO" id="GO:0004672">
    <property type="term" value="F:protein kinase activity"/>
    <property type="evidence" value="ECO:0007669"/>
    <property type="project" value="InterPro"/>
</dbReference>
<organism evidence="3 4">
    <name type="scientific">Knipowitschia caucasica</name>
    <name type="common">Caucasian dwarf goby</name>
    <name type="synonym">Pomatoschistus caucasicus</name>
    <dbReference type="NCBI Taxonomy" id="637954"/>
    <lineage>
        <taxon>Eukaryota</taxon>
        <taxon>Metazoa</taxon>
        <taxon>Chordata</taxon>
        <taxon>Craniata</taxon>
        <taxon>Vertebrata</taxon>
        <taxon>Euteleostomi</taxon>
        <taxon>Actinopterygii</taxon>
        <taxon>Neopterygii</taxon>
        <taxon>Teleostei</taxon>
        <taxon>Neoteleostei</taxon>
        <taxon>Acanthomorphata</taxon>
        <taxon>Gobiaria</taxon>
        <taxon>Gobiiformes</taxon>
        <taxon>Gobioidei</taxon>
        <taxon>Gobiidae</taxon>
        <taxon>Gobiinae</taxon>
        <taxon>Knipowitschia</taxon>
    </lineage>
</organism>
<dbReference type="Gene3D" id="3.30.200.20">
    <property type="entry name" value="Phosphorylase Kinase, domain 1"/>
    <property type="match status" value="1"/>
</dbReference>
<dbReference type="Proteomes" id="UP001497482">
    <property type="component" value="Chromosome 12"/>
</dbReference>
<dbReference type="InterPro" id="IPR000719">
    <property type="entry name" value="Prot_kinase_dom"/>
</dbReference>
<dbReference type="InterPro" id="IPR017441">
    <property type="entry name" value="Protein_kinase_ATP_BS"/>
</dbReference>
<accession>A0AAV2JI26</accession>
<dbReference type="AlphaFoldDB" id="A0AAV2JI26"/>
<dbReference type="PROSITE" id="PS50011">
    <property type="entry name" value="PROTEIN_KINASE_DOM"/>
    <property type="match status" value="1"/>
</dbReference>
<reference evidence="3 4" key="1">
    <citation type="submission" date="2024-04" db="EMBL/GenBank/DDBJ databases">
        <authorList>
            <person name="Waldvogel A.-M."/>
            <person name="Schoenle A."/>
        </authorList>
    </citation>
    <scope>NUCLEOTIDE SEQUENCE [LARGE SCALE GENOMIC DNA]</scope>
</reference>
<dbReference type="GO" id="GO:0005524">
    <property type="term" value="F:ATP binding"/>
    <property type="evidence" value="ECO:0007669"/>
    <property type="project" value="UniProtKB-UniRule"/>
</dbReference>
<feature type="domain" description="Protein kinase" evidence="2">
    <location>
        <begin position="71"/>
        <end position="122"/>
    </location>
</feature>
<dbReference type="EMBL" id="OZ035834">
    <property type="protein sequence ID" value="CAL1575798.1"/>
    <property type="molecule type" value="Genomic_DNA"/>
</dbReference>
<gene>
    <name evidence="3" type="ORF">KC01_LOCUS7296</name>
</gene>
<keyword evidence="4" id="KW-1185">Reference proteome</keyword>
<keyword evidence="1" id="KW-0547">Nucleotide-binding</keyword>
<dbReference type="PROSITE" id="PS00107">
    <property type="entry name" value="PROTEIN_KINASE_ATP"/>
    <property type="match status" value="1"/>
</dbReference>
<evidence type="ECO:0000259" key="2">
    <source>
        <dbReference type="PROSITE" id="PS50011"/>
    </source>
</evidence>
<proteinExistence type="predicted"/>
<evidence type="ECO:0000256" key="1">
    <source>
        <dbReference type="PROSITE-ProRule" id="PRU10141"/>
    </source>
</evidence>
<sequence length="122" mass="12940">MMMWFHGTATSSDLHGDLALATELVQNLFRTSAALHKIFFSASSASSACLMKWLRDLVKAGGSISSPLASYQLQKILGSGCFGTVALCIKNNTNQKVALKVVKGPDHEVKKGHPTASSCKGS</sequence>
<feature type="binding site" evidence="1">
    <location>
        <position position="100"/>
    </location>
    <ligand>
        <name>ATP</name>
        <dbReference type="ChEBI" id="CHEBI:30616"/>
    </ligand>
</feature>
<name>A0AAV2JI26_KNICA</name>